<feature type="region of interest" description="Disordered" evidence="1">
    <location>
        <begin position="32"/>
        <end position="56"/>
    </location>
</feature>
<evidence type="ECO:0000313" key="3">
    <source>
        <dbReference type="EMBL" id="NHN34795.1"/>
    </source>
</evidence>
<protein>
    <recommendedName>
        <fullName evidence="2">AP2-like integrase N-terminal domain-containing protein</fullName>
    </recommendedName>
</protein>
<evidence type="ECO:0000259" key="2">
    <source>
        <dbReference type="Pfam" id="PF14657"/>
    </source>
</evidence>
<dbReference type="Proteomes" id="UP001165962">
    <property type="component" value="Unassembled WGS sequence"/>
</dbReference>
<dbReference type="RefSeq" id="WP_166156413.1">
    <property type="nucleotide sequence ID" value="NZ_JAAOIW010000022.1"/>
</dbReference>
<reference evidence="3" key="1">
    <citation type="submission" date="2020-03" db="EMBL/GenBank/DDBJ databases">
        <title>Draft sequencing of Paenibacilllus sp. S3N08.</title>
        <authorList>
            <person name="Kim D.-U."/>
        </authorList>
    </citation>
    <scope>NUCLEOTIDE SEQUENCE</scope>
    <source>
        <strain evidence="3">S3N08</strain>
    </source>
</reference>
<keyword evidence="4" id="KW-1185">Reference proteome</keyword>
<dbReference type="EMBL" id="JAAOIW010000022">
    <property type="protein sequence ID" value="NHN34795.1"/>
    <property type="molecule type" value="Genomic_DNA"/>
</dbReference>
<organism evidence="3 4">
    <name type="scientific">Paenibacillus agricola</name>
    <dbReference type="NCBI Taxonomy" id="2716264"/>
    <lineage>
        <taxon>Bacteria</taxon>
        <taxon>Bacillati</taxon>
        <taxon>Bacillota</taxon>
        <taxon>Bacilli</taxon>
        <taxon>Bacillales</taxon>
        <taxon>Paenibacillaceae</taxon>
        <taxon>Paenibacillus</taxon>
    </lineage>
</organism>
<sequence>MQLHGAITEPSYVRIIKKDDKSWYFTLTHGIKTDGKPQQYKKRGFKTKQEKRSGLR</sequence>
<gene>
    <name evidence="3" type="ORF">G9U52_34180</name>
</gene>
<dbReference type="Pfam" id="PF14657">
    <property type="entry name" value="Arm-DNA-bind_4"/>
    <property type="match status" value="1"/>
</dbReference>
<evidence type="ECO:0000313" key="4">
    <source>
        <dbReference type="Proteomes" id="UP001165962"/>
    </source>
</evidence>
<comment type="caution">
    <text evidence="3">The sequence shown here is derived from an EMBL/GenBank/DDBJ whole genome shotgun (WGS) entry which is preliminary data.</text>
</comment>
<dbReference type="InterPro" id="IPR028259">
    <property type="entry name" value="AP2-like_int_N"/>
</dbReference>
<feature type="compositionally biased region" description="Basic and acidic residues" evidence="1">
    <location>
        <begin position="47"/>
        <end position="56"/>
    </location>
</feature>
<accession>A0ABX0JHB9</accession>
<evidence type="ECO:0000256" key="1">
    <source>
        <dbReference type="SAM" id="MobiDB-lite"/>
    </source>
</evidence>
<feature type="domain" description="AP2-like integrase N-terminal" evidence="2">
    <location>
        <begin position="22"/>
        <end position="50"/>
    </location>
</feature>
<proteinExistence type="predicted"/>
<name>A0ABX0JHB9_9BACL</name>